<organism evidence="1 2">
    <name type="scientific">Vicia faba</name>
    <name type="common">Broad bean</name>
    <name type="synonym">Faba vulgaris</name>
    <dbReference type="NCBI Taxonomy" id="3906"/>
    <lineage>
        <taxon>Eukaryota</taxon>
        <taxon>Viridiplantae</taxon>
        <taxon>Streptophyta</taxon>
        <taxon>Embryophyta</taxon>
        <taxon>Tracheophyta</taxon>
        <taxon>Spermatophyta</taxon>
        <taxon>Magnoliopsida</taxon>
        <taxon>eudicotyledons</taxon>
        <taxon>Gunneridae</taxon>
        <taxon>Pentapetalae</taxon>
        <taxon>rosids</taxon>
        <taxon>fabids</taxon>
        <taxon>Fabales</taxon>
        <taxon>Fabaceae</taxon>
        <taxon>Papilionoideae</taxon>
        <taxon>50 kb inversion clade</taxon>
        <taxon>NPAAA clade</taxon>
        <taxon>Hologalegina</taxon>
        <taxon>IRL clade</taxon>
        <taxon>Fabeae</taxon>
        <taxon>Vicia</taxon>
    </lineage>
</organism>
<accession>A0AAV1B400</accession>
<keyword evidence="2" id="KW-1185">Reference proteome</keyword>
<dbReference type="EMBL" id="OX451741">
    <property type="protein sequence ID" value="CAI8616183.1"/>
    <property type="molecule type" value="Genomic_DNA"/>
</dbReference>
<name>A0AAV1B400_VICFA</name>
<reference evidence="1 2" key="1">
    <citation type="submission" date="2023-01" db="EMBL/GenBank/DDBJ databases">
        <authorList>
            <person name="Kreplak J."/>
        </authorList>
    </citation>
    <scope>NUCLEOTIDE SEQUENCE [LARGE SCALE GENOMIC DNA]</scope>
</reference>
<sequence>MLPPVSFSSNNLASINSPLINPPSISHQLSHPASSRPHNSPLSAFLRKSEHFPSPISVLPPSRFCDTASARNLHFCSTHNFLSIFLKSISVFDVVWLWFKSVQNLLLVVPCCSFPTGKVYSHEFFQFLRMFVTCTGQILQMHSSVVVKLPGNIVQIFLHIYRKMVMSLQVISKFFF</sequence>
<protein>
    <submittedName>
        <fullName evidence="1">Uncharacterized protein</fullName>
    </submittedName>
</protein>
<dbReference type="Proteomes" id="UP001157006">
    <property type="component" value="Chromosome 6"/>
</dbReference>
<dbReference type="AlphaFoldDB" id="A0AAV1B400"/>
<gene>
    <name evidence="1" type="ORF">VFH_VI017040</name>
</gene>
<evidence type="ECO:0000313" key="1">
    <source>
        <dbReference type="EMBL" id="CAI8616183.1"/>
    </source>
</evidence>
<proteinExistence type="predicted"/>
<evidence type="ECO:0000313" key="2">
    <source>
        <dbReference type="Proteomes" id="UP001157006"/>
    </source>
</evidence>